<proteinExistence type="predicted"/>
<reference evidence="2 3" key="1">
    <citation type="submission" date="2021-01" db="EMBL/GenBank/DDBJ databases">
        <title>Actinoplanes sp. nov. LDG1-01 isolated from lichen.</title>
        <authorList>
            <person name="Saeng-In P."/>
            <person name="Phongsopitanun W."/>
            <person name="Kanchanasin P."/>
            <person name="Yuki M."/>
            <person name="Kudo T."/>
            <person name="Ohkuma M."/>
            <person name="Tanasupawat S."/>
        </authorList>
    </citation>
    <scope>NUCLEOTIDE SEQUENCE [LARGE SCALE GENOMIC DNA]</scope>
    <source>
        <strain evidence="2 3">LDG1-01</strain>
    </source>
</reference>
<accession>A0ABS1VZ91</accession>
<dbReference type="Pfam" id="PF17991">
    <property type="entry name" value="Thioredoxin_10"/>
    <property type="match status" value="1"/>
</dbReference>
<protein>
    <submittedName>
        <fullName evidence="2">Thioredoxin</fullName>
    </submittedName>
</protein>
<comment type="caution">
    <text evidence="2">The sequence shown here is derived from an EMBL/GenBank/DDBJ whole genome shotgun (WGS) entry which is preliminary data.</text>
</comment>
<evidence type="ECO:0000313" key="2">
    <source>
        <dbReference type="EMBL" id="MBL7259767.1"/>
    </source>
</evidence>
<dbReference type="SUPFAM" id="SSF52833">
    <property type="entry name" value="Thioredoxin-like"/>
    <property type="match status" value="1"/>
</dbReference>
<dbReference type="PANTHER" id="PTHR42852:SF13">
    <property type="entry name" value="PROTEIN DIPZ"/>
    <property type="match status" value="1"/>
</dbReference>
<evidence type="ECO:0000259" key="1">
    <source>
        <dbReference type="PROSITE" id="PS51352"/>
    </source>
</evidence>
<dbReference type="InterPro" id="IPR036249">
    <property type="entry name" value="Thioredoxin-like_sf"/>
</dbReference>
<dbReference type="PANTHER" id="PTHR42852">
    <property type="entry name" value="THIOL:DISULFIDE INTERCHANGE PROTEIN DSBE"/>
    <property type="match status" value="1"/>
</dbReference>
<dbReference type="PROSITE" id="PS51352">
    <property type="entry name" value="THIOREDOXIN_2"/>
    <property type="match status" value="1"/>
</dbReference>
<keyword evidence="3" id="KW-1185">Reference proteome</keyword>
<feature type="domain" description="Thioredoxin" evidence="1">
    <location>
        <begin position="1"/>
        <end position="140"/>
    </location>
</feature>
<sequence length="303" mass="34179">MTTRAPSLADAEWLDSAPPELDGHVVAYDFWTLTCVNWLRTAPYRRAWWEAYRDDGLIVVGVHTPEFAFEHDPDLIRRAVATRGITYPVVIDSDYEVWKSFDNHFWPALYLADRDGVIRDHHFGEGRYAESERTIQRLLGVARPPVRPEALGVEAEADWDHLKTPETYLGYARGEHFASTGGSHGYAYPAFLQSDQWALDGDWTRSGEFAAVHRQDGSVAFRFEARDANLVLAPESDPVSFQVFLDGKAPEDAHGADISPEGYGKLTEGRMYQLIRQPGPIAERHLEVVFHAPGVRAYVFTFG</sequence>
<dbReference type="InterPro" id="IPR041017">
    <property type="entry name" value="Thioredoxin_10"/>
</dbReference>
<evidence type="ECO:0000313" key="3">
    <source>
        <dbReference type="Proteomes" id="UP000598996"/>
    </source>
</evidence>
<dbReference type="InterPro" id="IPR013766">
    <property type="entry name" value="Thioredoxin_domain"/>
</dbReference>
<gene>
    <name evidence="2" type="ORF">JKJ07_36155</name>
</gene>
<name>A0ABS1VZ91_9ACTN</name>
<dbReference type="Gene3D" id="3.40.30.10">
    <property type="entry name" value="Glutaredoxin"/>
    <property type="match status" value="1"/>
</dbReference>
<dbReference type="Proteomes" id="UP000598996">
    <property type="component" value="Unassembled WGS sequence"/>
</dbReference>
<dbReference type="InterPro" id="IPR050553">
    <property type="entry name" value="Thioredoxin_ResA/DsbE_sf"/>
</dbReference>
<dbReference type="EMBL" id="JAENHO010000012">
    <property type="protein sequence ID" value="MBL7259767.1"/>
    <property type="molecule type" value="Genomic_DNA"/>
</dbReference>
<dbReference type="RefSeq" id="WP_202996473.1">
    <property type="nucleotide sequence ID" value="NZ_JAENHO010000012.1"/>
</dbReference>
<dbReference type="Gene3D" id="2.60.120.260">
    <property type="entry name" value="Galactose-binding domain-like"/>
    <property type="match status" value="1"/>
</dbReference>
<organism evidence="2 3">
    <name type="scientific">Paractinoplanes lichenicola</name>
    <dbReference type="NCBI Taxonomy" id="2802976"/>
    <lineage>
        <taxon>Bacteria</taxon>
        <taxon>Bacillati</taxon>
        <taxon>Actinomycetota</taxon>
        <taxon>Actinomycetes</taxon>
        <taxon>Micromonosporales</taxon>
        <taxon>Micromonosporaceae</taxon>
        <taxon>Paractinoplanes</taxon>
    </lineage>
</organism>